<feature type="signal peptide" evidence="3">
    <location>
        <begin position="1"/>
        <end position="26"/>
    </location>
</feature>
<evidence type="ECO:0000313" key="5">
    <source>
        <dbReference type="Proteomes" id="UP001501645"/>
    </source>
</evidence>
<feature type="compositionally biased region" description="Pro residues" evidence="1">
    <location>
        <begin position="363"/>
        <end position="394"/>
    </location>
</feature>
<dbReference type="Gene3D" id="2.60.40.3440">
    <property type="match status" value="1"/>
</dbReference>
<dbReference type="Proteomes" id="UP001501645">
    <property type="component" value="Unassembled WGS sequence"/>
</dbReference>
<keyword evidence="2" id="KW-0472">Membrane</keyword>
<evidence type="ECO:0000256" key="3">
    <source>
        <dbReference type="SAM" id="SignalP"/>
    </source>
</evidence>
<sequence length="460" mass="46692">MKKTVLAAASAASIALLAVGAAPASASEGQTAEDLTTLTAEQLVAALVGDDTPVSNIVYTGAPEAAGRVDGLGPALEVNAGIALSTGALVATDYDDSSILGPNNTASASASNGAEGDADLDAIVAPTTTQDAAVLEFDFVPASSNVTFTYVFGSEEYLDYVGSDYNDVFAFYVNGENHALIDSGQPELFPISVNTINPDINYHLFRDNTVEPAPYDTQFNGFTVPLTFEAPVNAGQTNHIKLAIADAGDGIYDSSVVIESGSFASIAAPVAEAQTVSTTVNTPLDIVLSATDADTAADALSYEIVDQVAAEHGTLSELSGAALQFTPAEGFLGQTSFTFRAFDGALWSEPATVTIDVVEPAAPGTPEPTEPAPTEPAPTEPAPTEPAPSEPAPTPTESAPAPAETPAPSSPAPAPSNPAPSNPDKPLAPTGGETTTVLAVSALGLGLAGTFALMLRRRRA</sequence>
<name>A0ABP9AQG3_9MICO</name>
<evidence type="ECO:0000256" key="1">
    <source>
        <dbReference type="SAM" id="MobiDB-lite"/>
    </source>
</evidence>
<organism evidence="4 5">
    <name type="scientific">Microbacterium gilvum</name>
    <dbReference type="NCBI Taxonomy" id="1336204"/>
    <lineage>
        <taxon>Bacteria</taxon>
        <taxon>Bacillati</taxon>
        <taxon>Actinomycetota</taxon>
        <taxon>Actinomycetes</taxon>
        <taxon>Micrococcales</taxon>
        <taxon>Microbacteriaceae</taxon>
        <taxon>Microbacterium</taxon>
    </lineage>
</organism>
<accession>A0ABP9AQG3</accession>
<feature type="transmembrane region" description="Helical" evidence="2">
    <location>
        <begin position="436"/>
        <end position="455"/>
    </location>
</feature>
<dbReference type="NCBIfam" id="NF038133">
    <property type="entry name" value="choice_anch_L"/>
    <property type="match status" value="1"/>
</dbReference>
<dbReference type="InterPro" id="IPR049804">
    <property type="entry name" value="Choice_anch_L"/>
</dbReference>
<reference evidence="5" key="1">
    <citation type="journal article" date="2019" name="Int. J. Syst. Evol. Microbiol.">
        <title>The Global Catalogue of Microorganisms (GCM) 10K type strain sequencing project: providing services to taxonomists for standard genome sequencing and annotation.</title>
        <authorList>
            <consortium name="The Broad Institute Genomics Platform"/>
            <consortium name="The Broad Institute Genome Sequencing Center for Infectious Disease"/>
            <person name="Wu L."/>
            <person name="Ma J."/>
        </authorList>
    </citation>
    <scope>NUCLEOTIDE SEQUENCE [LARGE SCALE GENOMIC DNA]</scope>
    <source>
        <strain evidence="5">JCM 18537</strain>
    </source>
</reference>
<evidence type="ECO:0000256" key="2">
    <source>
        <dbReference type="SAM" id="Phobius"/>
    </source>
</evidence>
<protein>
    <recommendedName>
        <fullName evidence="6">Gram-positive cocci surface proteins LPxTG domain-containing protein</fullName>
    </recommendedName>
</protein>
<dbReference type="Pfam" id="PF17963">
    <property type="entry name" value="Big_9"/>
    <property type="match status" value="1"/>
</dbReference>
<dbReference type="EMBL" id="BAABKO010000007">
    <property type="protein sequence ID" value="GAA4784788.1"/>
    <property type="molecule type" value="Genomic_DNA"/>
</dbReference>
<feature type="compositionally biased region" description="Pro residues" evidence="1">
    <location>
        <begin position="403"/>
        <end position="423"/>
    </location>
</feature>
<gene>
    <name evidence="4" type="ORF">GCM10023351_33000</name>
</gene>
<evidence type="ECO:0000313" key="4">
    <source>
        <dbReference type="EMBL" id="GAA4784788.1"/>
    </source>
</evidence>
<keyword evidence="5" id="KW-1185">Reference proteome</keyword>
<feature type="chain" id="PRO_5045203615" description="Gram-positive cocci surface proteins LPxTG domain-containing protein" evidence="3">
    <location>
        <begin position="27"/>
        <end position="460"/>
    </location>
</feature>
<proteinExistence type="predicted"/>
<comment type="caution">
    <text evidence="4">The sequence shown here is derived from an EMBL/GenBank/DDBJ whole genome shotgun (WGS) entry which is preliminary data.</text>
</comment>
<feature type="region of interest" description="Disordered" evidence="1">
    <location>
        <begin position="359"/>
        <end position="433"/>
    </location>
</feature>
<dbReference type="RefSeq" id="WP_345441779.1">
    <property type="nucleotide sequence ID" value="NZ_BAABKO010000007.1"/>
</dbReference>
<evidence type="ECO:0008006" key="6">
    <source>
        <dbReference type="Google" id="ProtNLM"/>
    </source>
</evidence>
<keyword evidence="2" id="KW-1133">Transmembrane helix</keyword>
<keyword evidence="3" id="KW-0732">Signal</keyword>
<keyword evidence="2" id="KW-0812">Transmembrane</keyword>